<accession>A0ABQ5BVH7</accession>
<dbReference type="InterPro" id="IPR002048">
    <property type="entry name" value="EF_hand_dom"/>
</dbReference>
<dbReference type="EMBL" id="BQNB010013664">
    <property type="protein sequence ID" value="GJT18761.1"/>
    <property type="molecule type" value="Genomic_DNA"/>
</dbReference>
<dbReference type="InterPro" id="IPR011992">
    <property type="entry name" value="EF-hand-dom_pair"/>
</dbReference>
<dbReference type="SUPFAM" id="SSF47473">
    <property type="entry name" value="EF-hand"/>
    <property type="match status" value="1"/>
</dbReference>
<reference evidence="3" key="2">
    <citation type="submission" date="2022-01" db="EMBL/GenBank/DDBJ databases">
        <authorList>
            <person name="Yamashiro T."/>
            <person name="Shiraishi A."/>
            <person name="Satake H."/>
            <person name="Nakayama K."/>
        </authorList>
    </citation>
    <scope>NUCLEOTIDE SEQUENCE</scope>
</reference>
<dbReference type="Gene3D" id="1.10.238.10">
    <property type="entry name" value="EF-hand"/>
    <property type="match status" value="1"/>
</dbReference>
<keyword evidence="4" id="KW-1185">Reference proteome</keyword>
<dbReference type="CDD" id="cd00052">
    <property type="entry name" value="EH"/>
    <property type="match status" value="1"/>
</dbReference>
<organism evidence="3 4">
    <name type="scientific">Tanacetum coccineum</name>
    <dbReference type="NCBI Taxonomy" id="301880"/>
    <lineage>
        <taxon>Eukaryota</taxon>
        <taxon>Viridiplantae</taxon>
        <taxon>Streptophyta</taxon>
        <taxon>Embryophyta</taxon>
        <taxon>Tracheophyta</taxon>
        <taxon>Spermatophyta</taxon>
        <taxon>Magnoliopsida</taxon>
        <taxon>eudicotyledons</taxon>
        <taxon>Gunneridae</taxon>
        <taxon>Pentapetalae</taxon>
        <taxon>asterids</taxon>
        <taxon>campanulids</taxon>
        <taxon>Asterales</taxon>
        <taxon>Asteraceae</taxon>
        <taxon>Asteroideae</taxon>
        <taxon>Anthemideae</taxon>
        <taxon>Anthemidinae</taxon>
        <taxon>Tanacetum</taxon>
    </lineage>
</organism>
<feature type="domain" description="EH" evidence="1">
    <location>
        <begin position="26"/>
        <end position="88"/>
    </location>
</feature>
<dbReference type="PANTHER" id="PTHR11216">
    <property type="entry name" value="EH DOMAIN"/>
    <property type="match status" value="1"/>
</dbReference>
<dbReference type="InterPro" id="IPR000261">
    <property type="entry name" value="EH_dom"/>
</dbReference>
<dbReference type="Proteomes" id="UP001151760">
    <property type="component" value="Unassembled WGS sequence"/>
</dbReference>
<dbReference type="Pfam" id="PF12763">
    <property type="entry name" value="EH"/>
    <property type="match status" value="1"/>
</dbReference>
<dbReference type="PANTHER" id="PTHR11216:SF31">
    <property type="entry name" value="AT21416P"/>
    <property type="match status" value="1"/>
</dbReference>
<sequence>MVIVSSTTTGGGGGGGTTMGVCSKDDQKIYQQWFNYADSDGDGRITGDDATKFFVLSNLDKSQLKQVWAIADSKRQGYLGFKDFIIAMQACRPVSLLIAVFTIDLIFLKSNGIPFHGYSSSLWRKQDMN</sequence>
<dbReference type="SMART" id="SM00027">
    <property type="entry name" value="EH"/>
    <property type="match status" value="1"/>
</dbReference>
<feature type="domain" description="EF-hand" evidence="2">
    <location>
        <begin position="25"/>
        <end position="60"/>
    </location>
</feature>
<comment type="caution">
    <text evidence="3">The sequence shown here is derived from an EMBL/GenBank/DDBJ whole genome shotgun (WGS) entry which is preliminary data.</text>
</comment>
<evidence type="ECO:0000313" key="3">
    <source>
        <dbReference type="EMBL" id="GJT18761.1"/>
    </source>
</evidence>
<dbReference type="PROSITE" id="PS50222">
    <property type="entry name" value="EF_HAND_2"/>
    <property type="match status" value="1"/>
</dbReference>
<dbReference type="PROSITE" id="PS50031">
    <property type="entry name" value="EH"/>
    <property type="match status" value="1"/>
</dbReference>
<name>A0ABQ5BVH7_9ASTR</name>
<proteinExistence type="predicted"/>
<protein>
    <submittedName>
        <fullName evidence="3">EH domain-containing protein 1-like protein</fullName>
    </submittedName>
</protein>
<gene>
    <name evidence="3" type="ORF">Tco_0877467</name>
</gene>
<reference evidence="3" key="1">
    <citation type="journal article" date="2022" name="Int. J. Mol. Sci.">
        <title>Draft Genome of Tanacetum Coccineum: Genomic Comparison of Closely Related Tanacetum-Family Plants.</title>
        <authorList>
            <person name="Yamashiro T."/>
            <person name="Shiraishi A."/>
            <person name="Nakayama K."/>
            <person name="Satake H."/>
        </authorList>
    </citation>
    <scope>NUCLEOTIDE SEQUENCE</scope>
</reference>
<evidence type="ECO:0000259" key="2">
    <source>
        <dbReference type="PROSITE" id="PS50222"/>
    </source>
</evidence>
<evidence type="ECO:0000259" key="1">
    <source>
        <dbReference type="PROSITE" id="PS50031"/>
    </source>
</evidence>
<evidence type="ECO:0000313" key="4">
    <source>
        <dbReference type="Proteomes" id="UP001151760"/>
    </source>
</evidence>